<dbReference type="InterPro" id="IPR038097">
    <property type="entry name" value="Ribosomal_eL36_sf"/>
</dbReference>
<dbReference type="OrthoDB" id="9616667at2759"/>
<sequence>MAPAQKTNLRYGENKGHAVHPLERKHRPSRRKGLPQKGGRPFVKSIIREVTGFAPYERRIMELLRNNKDKKAKKLTKKRLGTITRAKKKLDELSTILAESRRAH</sequence>
<feature type="compositionally biased region" description="Basic and acidic residues" evidence="5">
    <location>
        <begin position="12"/>
        <end position="22"/>
    </location>
</feature>
<dbReference type="STRING" id="1051891.A0A0C3QVP8"/>
<dbReference type="FunFam" id="1.10.10.1760:FF:000001">
    <property type="entry name" value="60S ribosomal protein L36"/>
    <property type="match status" value="1"/>
</dbReference>
<reference evidence="6 7" key="1">
    <citation type="submission" date="2014-04" db="EMBL/GenBank/DDBJ databases">
        <authorList>
            <consortium name="DOE Joint Genome Institute"/>
            <person name="Kuo A."/>
            <person name="Girlanda M."/>
            <person name="Perotto S."/>
            <person name="Kohler A."/>
            <person name="Nagy L.G."/>
            <person name="Floudas D."/>
            <person name="Copeland A."/>
            <person name="Barry K.W."/>
            <person name="Cichocki N."/>
            <person name="Veneault-Fourrey C."/>
            <person name="LaButti K."/>
            <person name="Lindquist E.A."/>
            <person name="Lipzen A."/>
            <person name="Lundell T."/>
            <person name="Morin E."/>
            <person name="Murat C."/>
            <person name="Sun H."/>
            <person name="Tunlid A."/>
            <person name="Henrissat B."/>
            <person name="Grigoriev I.V."/>
            <person name="Hibbett D.S."/>
            <person name="Martin F."/>
            <person name="Nordberg H.P."/>
            <person name="Cantor M.N."/>
            <person name="Hua S.X."/>
        </authorList>
    </citation>
    <scope>NUCLEOTIDE SEQUENCE [LARGE SCALE GENOMIC DNA]</scope>
    <source>
        <strain evidence="6 7">MUT 4182</strain>
    </source>
</reference>
<proteinExistence type="inferred from homology"/>
<evidence type="ECO:0000256" key="2">
    <source>
        <dbReference type="ARBA" id="ARBA00022980"/>
    </source>
</evidence>
<dbReference type="GO" id="GO:0005840">
    <property type="term" value="C:ribosome"/>
    <property type="evidence" value="ECO:0007669"/>
    <property type="project" value="UniProtKB-KW"/>
</dbReference>
<reference evidence="7" key="2">
    <citation type="submission" date="2015-01" db="EMBL/GenBank/DDBJ databases">
        <title>Evolutionary Origins and Diversification of the Mycorrhizal Mutualists.</title>
        <authorList>
            <consortium name="DOE Joint Genome Institute"/>
            <consortium name="Mycorrhizal Genomics Consortium"/>
            <person name="Kohler A."/>
            <person name="Kuo A."/>
            <person name="Nagy L.G."/>
            <person name="Floudas D."/>
            <person name="Copeland A."/>
            <person name="Barry K.W."/>
            <person name="Cichocki N."/>
            <person name="Veneault-Fourrey C."/>
            <person name="LaButti K."/>
            <person name="Lindquist E.A."/>
            <person name="Lipzen A."/>
            <person name="Lundell T."/>
            <person name="Morin E."/>
            <person name="Murat C."/>
            <person name="Riley R."/>
            <person name="Ohm R."/>
            <person name="Sun H."/>
            <person name="Tunlid A."/>
            <person name="Henrissat B."/>
            <person name="Grigoriev I.V."/>
            <person name="Hibbett D.S."/>
            <person name="Martin F."/>
        </authorList>
    </citation>
    <scope>NUCLEOTIDE SEQUENCE [LARGE SCALE GENOMIC DNA]</scope>
    <source>
        <strain evidence="7">MUT 4182</strain>
    </source>
</reference>
<dbReference type="PANTHER" id="PTHR10114">
    <property type="entry name" value="60S RIBOSOMAL PROTEIN L36"/>
    <property type="match status" value="1"/>
</dbReference>
<protein>
    <recommendedName>
        <fullName evidence="4">60S ribosomal protein L36</fullName>
    </recommendedName>
</protein>
<evidence type="ECO:0000256" key="3">
    <source>
        <dbReference type="ARBA" id="ARBA00023274"/>
    </source>
</evidence>
<evidence type="ECO:0000256" key="1">
    <source>
        <dbReference type="ARBA" id="ARBA00006509"/>
    </source>
</evidence>
<dbReference type="GO" id="GO:0006412">
    <property type="term" value="P:translation"/>
    <property type="evidence" value="ECO:0007669"/>
    <property type="project" value="InterPro"/>
</dbReference>
<gene>
    <name evidence="6" type="ORF">M407DRAFT_241248</name>
</gene>
<evidence type="ECO:0000256" key="5">
    <source>
        <dbReference type="SAM" id="MobiDB-lite"/>
    </source>
</evidence>
<dbReference type="GO" id="GO:0003735">
    <property type="term" value="F:structural constituent of ribosome"/>
    <property type="evidence" value="ECO:0007669"/>
    <property type="project" value="InterPro"/>
</dbReference>
<evidence type="ECO:0000256" key="4">
    <source>
        <dbReference type="RuleBase" id="RU000665"/>
    </source>
</evidence>
<comment type="similarity">
    <text evidence="1 4">Belongs to the eukaryotic ribosomal protein eL36 family.</text>
</comment>
<dbReference type="Proteomes" id="UP000054248">
    <property type="component" value="Unassembled WGS sequence"/>
</dbReference>
<keyword evidence="3 4" id="KW-0687">Ribonucleoprotein</keyword>
<keyword evidence="7" id="KW-1185">Reference proteome</keyword>
<organism evidence="6 7">
    <name type="scientific">Tulasnella calospora MUT 4182</name>
    <dbReference type="NCBI Taxonomy" id="1051891"/>
    <lineage>
        <taxon>Eukaryota</taxon>
        <taxon>Fungi</taxon>
        <taxon>Dikarya</taxon>
        <taxon>Basidiomycota</taxon>
        <taxon>Agaricomycotina</taxon>
        <taxon>Agaricomycetes</taxon>
        <taxon>Cantharellales</taxon>
        <taxon>Tulasnellaceae</taxon>
        <taxon>Tulasnella</taxon>
    </lineage>
</organism>
<dbReference type="Pfam" id="PF01158">
    <property type="entry name" value="Ribosomal_L36e"/>
    <property type="match status" value="1"/>
</dbReference>
<evidence type="ECO:0000313" key="6">
    <source>
        <dbReference type="EMBL" id="KIO32769.1"/>
    </source>
</evidence>
<accession>A0A0C3QVP8</accession>
<evidence type="ECO:0000313" key="7">
    <source>
        <dbReference type="Proteomes" id="UP000054248"/>
    </source>
</evidence>
<dbReference type="PROSITE" id="PS01190">
    <property type="entry name" value="RIBOSOMAL_L36E"/>
    <property type="match status" value="1"/>
</dbReference>
<name>A0A0C3QVP8_9AGAM</name>
<keyword evidence="2 4" id="KW-0689">Ribosomal protein</keyword>
<feature type="region of interest" description="Disordered" evidence="5">
    <location>
        <begin position="1"/>
        <end position="39"/>
    </location>
</feature>
<dbReference type="AlphaFoldDB" id="A0A0C3QVP8"/>
<dbReference type="HOGENOM" id="CLU_140672_0_0_1"/>
<feature type="compositionally biased region" description="Basic residues" evidence="5">
    <location>
        <begin position="23"/>
        <end position="34"/>
    </location>
</feature>
<dbReference type="InterPro" id="IPR000509">
    <property type="entry name" value="Ribosomal_eL36"/>
</dbReference>
<dbReference type="EMBL" id="KN822952">
    <property type="protein sequence ID" value="KIO32769.1"/>
    <property type="molecule type" value="Genomic_DNA"/>
</dbReference>
<dbReference type="GO" id="GO:1990904">
    <property type="term" value="C:ribonucleoprotein complex"/>
    <property type="evidence" value="ECO:0007669"/>
    <property type="project" value="UniProtKB-KW"/>
</dbReference>
<dbReference type="Gene3D" id="1.10.10.1760">
    <property type="entry name" value="60S ribosomal protein L36"/>
    <property type="match status" value="1"/>
</dbReference>